<name>A0A0P0AAZ0_9RHOB</name>
<gene>
    <name evidence="1" type="ORF">IMCC12053_2037</name>
</gene>
<dbReference type="AlphaFoldDB" id="A0A0P0AAZ0"/>
<evidence type="ECO:0000313" key="2">
    <source>
        <dbReference type="Proteomes" id="UP000064920"/>
    </source>
</evidence>
<evidence type="ECO:0000313" key="1">
    <source>
        <dbReference type="EMBL" id="ALI55984.1"/>
    </source>
</evidence>
<dbReference type="Proteomes" id="UP000064920">
    <property type="component" value="Chromosome"/>
</dbReference>
<dbReference type="KEGG" id="cmar:IMCC12053_2037"/>
<dbReference type="EMBL" id="CP012023">
    <property type="protein sequence ID" value="ALI55984.1"/>
    <property type="molecule type" value="Genomic_DNA"/>
</dbReference>
<sequence length="72" mass="7964">METTSIRLPIRTLPEHFDRSRITVVLDEIEMALMDDGGVYGKTLADSFTITVEVPTHQLMDTASCLKGLGLI</sequence>
<keyword evidence="2" id="KW-1185">Reference proteome</keyword>
<dbReference type="PATRIC" id="fig|1397108.4.peg.2083"/>
<protein>
    <submittedName>
        <fullName evidence="1">Uncharacterized protein</fullName>
    </submittedName>
</protein>
<organism evidence="1 2">
    <name type="scientific">Celeribacter marinus</name>
    <dbReference type="NCBI Taxonomy" id="1397108"/>
    <lineage>
        <taxon>Bacteria</taxon>
        <taxon>Pseudomonadati</taxon>
        <taxon>Pseudomonadota</taxon>
        <taxon>Alphaproteobacteria</taxon>
        <taxon>Rhodobacterales</taxon>
        <taxon>Roseobacteraceae</taxon>
        <taxon>Celeribacter</taxon>
    </lineage>
</organism>
<accession>A0A0P0AAZ0</accession>
<dbReference type="RefSeq" id="WP_143090042.1">
    <property type="nucleotide sequence ID" value="NZ_CP012023.1"/>
</dbReference>
<reference evidence="2" key="1">
    <citation type="submission" date="2015-05" db="EMBL/GenBank/DDBJ databases">
        <authorList>
            <person name="Oh H.-M."/>
            <person name="Yang J.-A."/>
            <person name="Cho J.-C."/>
            <person name="Kang I."/>
        </authorList>
    </citation>
    <scope>NUCLEOTIDE SEQUENCE [LARGE SCALE GENOMIC DNA]</scope>
    <source>
        <strain evidence="2">IMCC 12053</strain>
    </source>
</reference>
<dbReference type="OrthoDB" id="7864477at2"/>
<proteinExistence type="predicted"/>